<keyword evidence="1" id="KW-1133">Transmembrane helix</keyword>
<organism evidence="3 4">
    <name type="scientific">Marinobacterium lutimaris</name>
    <dbReference type="NCBI Taxonomy" id="568106"/>
    <lineage>
        <taxon>Bacteria</taxon>
        <taxon>Pseudomonadati</taxon>
        <taxon>Pseudomonadota</taxon>
        <taxon>Gammaproteobacteria</taxon>
        <taxon>Oceanospirillales</taxon>
        <taxon>Oceanospirillaceae</taxon>
        <taxon>Marinobacterium</taxon>
    </lineage>
</organism>
<dbReference type="Pfam" id="PF08376">
    <property type="entry name" value="NIT"/>
    <property type="match status" value="1"/>
</dbReference>
<evidence type="ECO:0000256" key="1">
    <source>
        <dbReference type="SAM" id="Phobius"/>
    </source>
</evidence>
<feature type="transmembrane region" description="Helical" evidence="1">
    <location>
        <begin position="6"/>
        <end position="27"/>
    </location>
</feature>
<gene>
    <name evidence="3" type="ORF">SAMN05444390_101182</name>
</gene>
<evidence type="ECO:0000259" key="2">
    <source>
        <dbReference type="Pfam" id="PF08376"/>
    </source>
</evidence>
<dbReference type="OrthoDB" id="9180266at2"/>
<keyword evidence="1" id="KW-0472">Membrane</keyword>
<accession>A0A1H5TVA9</accession>
<keyword evidence="1" id="KW-0812">Transmembrane</keyword>
<feature type="domain" description="Nitrate/nitrite sensing protein" evidence="2">
    <location>
        <begin position="52"/>
        <end position="270"/>
    </location>
</feature>
<dbReference type="Proteomes" id="UP000236745">
    <property type="component" value="Unassembled WGS sequence"/>
</dbReference>
<reference evidence="3 4" key="1">
    <citation type="submission" date="2016-10" db="EMBL/GenBank/DDBJ databases">
        <authorList>
            <person name="de Groot N.N."/>
        </authorList>
    </citation>
    <scope>NUCLEOTIDE SEQUENCE [LARGE SCALE GENOMIC DNA]</scope>
    <source>
        <strain evidence="3 4">DSM 22012</strain>
    </source>
</reference>
<dbReference type="InterPro" id="IPR013587">
    <property type="entry name" value="Nitrate/nitrite_sensing"/>
</dbReference>
<protein>
    <submittedName>
        <fullName evidence="3">Nitrate and nitrite sensing</fullName>
    </submittedName>
</protein>
<keyword evidence="4" id="KW-1185">Reference proteome</keyword>
<evidence type="ECO:0000313" key="3">
    <source>
        <dbReference type="EMBL" id="SEF66765.1"/>
    </source>
</evidence>
<name>A0A1H5TVA9_9GAMM</name>
<evidence type="ECO:0000313" key="4">
    <source>
        <dbReference type="Proteomes" id="UP000236745"/>
    </source>
</evidence>
<proteinExistence type="predicted"/>
<dbReference type="AlphaFoldDB" id="A0A1H5TVA9"/>
<sequence>MNFSELGLGIELAALTLAGVSILMLVLHRCLVVRRRRLLHGNIEQLQVLRGLLADLQCHRGLSTGLLSGDKRLRQDVTSTCDRLDRSIRYAQTLDGSHAERWQSITRQWQAVRNVHGRDLAVNLMAHNKIIGDTIFLIEDIYAERDLCADSAELGYLVCIWREVVQTAEWSGQARALGTGIAATRSSSVDQRVRLRFLHQKIGELSDLAFEHLEQGFADTHKLSACREAVKGFLASLESELLSTDRPSIEAKQYFDQATGAINQLFGLVDCALLDLKRIHGA</sequence>
<dbReference type="RefSeq" id="WP_104001208.1">
    <property type="nucleotide sequence ID" value="NZ_FNVQ01000001.1"/>
</dbReference>
<dbReference type="EMBL" id="FNVQ01000001">
    <property type="protein sequence ID" value="SEF66765.1"/>
    <property type="molecule type" value="Genomic_DNA"/>
</dbReference>